<feature type="binding site" description="axial binding residue" evidence="5">
    <location>
        <position position="440"/>
    </location>
    <ligand>
        <name>heme</name>
        <dbReference type="ChEBI" id="CHEBI:30413"/>
    </ligand>
    <ligandPart>
        <name>Fe</name>
        <dbReference type="ChEBI" id="CHEBI:18248"/>
    </ligandPart>
</feature>
<dbReference type="Pfam" id="PF00067">
    <property type="entry name" value="p450"/>
    <property type="match status" value="1"/>
</dbReference>
<evidence type="ECO:0000313" key="8">
    <source>
        <dbReference type="Proteomes" id="UP000253664"/>
    </source>
</evidence>
<dbReference type="InterPro" id="IPR001128">
    <property type="entry name" value="Cyt_P450"/>
</dbReference>
<dbReference type="InterPro" id="IPR050364">
    <property type="entry name" value="Cytochrome_P450_fung"/>
</dbReference>
<keyword evidence="2 5" id="KW-0479">Metal-binding</keyword>
<evidence type="ECO:0000256" key="3">
    <source>
        <dbReference type="ARBA" id="ARBA00023002"/>
    </source>
</evidence>
<organism evidence="7 8">
    <name type="scientific">Ophiocordyceps polyrhachis-furcata BCC 54312</name>
    <dbReference type="NCBI Taxonomy" id="1330021"/>
    <lineage>
        <taxon>Eukaryota</taxon>
        <taxon>Fungi</taxon>
        <taxon>Dikarya</taxon>
        <taxon>Ascomycota</taxon>
        <taxon>Pezizomycotina</taxon>
        <taxon>Sordariomycetes</taxon>
        <taxon>Hypocreomycetidae</taxon>
        <taxon>Hypocreales</taxon>
        <taxon>Ophiocordycipitaceae</taxon>
        <taxon>Ophiocordyceps</taxon>
    </lineage>
</organism>
<evidence type="ECO:0000313" key="7">
    <source>
        <dbReference type="EMBL" id="RCI08583.1"/>
    </source>
</evidence>
<dbReference type="PRINTS" id="PR00463">
    <property type="entry name" value="EP450I"/>
</dbReference>
<gene>
    <name evidence="7" type="ORF">L249_4699</name>
</gene>
<dbReference type="PANTHER" id="PTHR46300:SF5">
    <property type="entry name" value="CYTOCHROME P450"/>
    <property type="match status" value="1"/>
</dbReference>
<evidence type="ECO:0000256" key="1">
    <source>
        <dbReference type="ARBA" id="ARBA00010617"/>
    </source>
</evidence>
<keyword evidence="3 6" id="KW-0560">Oxidoreductase</keyword>
<evidence type="ECO:0008006" key="9">
    <source>
        <dbReference type="Google" id="ProtNLM"/>
    </source>
</evidence>
<dbReference type="PRINTS" id="PR00385">
    <property type="entry name" value="P450"/>
</dbReference>
<dbReference type="InterPro" id="IPR002401">
    <property type="entry name" value="Cyt_P450_E_grp-I"/>
</dbReference>
<dbReference type="STRING" id="1330021.A0A367L2C4"/>
<keyword evidence="6" id="KW-0503">Monooxygenase</keyword>
<evidence type="ECO:0000256" key="6">
    <source>
        <dbReference type="RuleBase" id="RU000461"/>
    </source>
</evidence>
<dbReference type="Gene3D" id="1.10.630.10">
    <property type="entry name" value="Cytochrome P450"/>
    <property type="match status" value="1"/>
</dbReference>
<dbReference type="OrthoDB" id="1103324at2759"/>
<dbReference type="PANTHER" id="PTHR46300">
    <property type="entry name" value="P450, PUTATIVE (EUROFUNG)-RELATED-RELATED"/>
    <property type="match status" value="1"/>
</dbReference>
<evidence type="ECO:0000256" key="5">
    <source>
        <dbReference type="PIRSR" id="PIRSR602401-1"/>
    </source>
</evidence>
<dbReference type="GO" id="GO:0004497">
    <property type="term" value="F:monooxygenase activity"/>
    <property type="evidence" value="ECO:0007669"/>
    <property type="project" value="UniProtKB-KW"/>
</dbReference>
<comment type="caution">
    <text evidence="7">The sequence shown here is derived from an EMBL/GenBank/DDBJ whole genome shotgun (WGS) entry which is preliminary data.</text>
</comment>
<sequence length="508" mass="56685">MALLTTLILAALTVGLALLIKALVRPGQTALSLPPGPPAEPILGHLRVVPIYNPERAYMRWSDMYGSDILSFRILGRPVIVLNSVQAAVDLLNRRGANYSERPRFHLFQVGGWVKTLSFMPLGPDFRKHRTMLQTSFQKSSVVRYQPLQEREAARMLKGILERPADWEGAMRQFATAIVLRVGFGADINGDKDPLIQVAIDASQAFTYGGAPGGTPVDFFPLLRWLPRFLQDRSLKLASDWKWAVRRLHDKPYEAYLGSKKGQGSLVQDMLEQRKQQLGRGSKPEMTIDDIKSAAATVFIAGLDTTWSSMLVMVLNLTLHPEVQAKAQRAIDDVVGRDRLPSFEDRPRLPCIDRFVQETLRWCPVSPLGVPHSSIRDDEYKGYRIPAGSLVYANAWAMTHDESMYKNPDSFNPGRYLPVDEGGFGEPYPEGIFGFGRRICVGKSLAEASLWIAAATLLSTMTVHKPLDDRGNEVEPTMKLTSGLTCRPESFGCRILPRDDQAVALLRR</sequence>
<comment type="cofactor">
    <cofactor evidence="5">
        <name>heme</name>
        <dbReference type="ChEBI" id="CHEBI:30413"/>
    </cofactor>
</comment>
<reference evidence="7 8" key="1">
    <citation type="journal article" date="2015" name="BMC Genomics">
        <title>Insights from the genome of Ophiocordyceps polyrhachis-furcata to pathogenicity and host specificity in insect fungi.</title>
        <authorList>
            <person name="Wichadakul D."/>
            <person name="Kobmoo N."/>
            <person name="Ingsriswang S."/>
            <person name="Tangphatsornruang S."/>
            <person name="Chantasingh D."/>
            <person name="Luangsa-ard J.J."/>
            <person name="Eurwilaichitr L."/>
        </authorList>
    </citation>
    <scope>NUCLEOTIDE SEQUENCE [LARGE SCALE GENOMIC DNA]</scope>
    <source>
        <strain evidence="7 8">BCC 54312</strain>
    </source>
</reference>
<keyword evidence="5 6" id="KW-0349">Heme</keyword>
<name>A0A367L2C4_9HYPO</name>
<dbReference type="AlphaFoldDB" id="A0A367L2C4"/>
<keyword evidence="8" id="KW-1185">Reference proteome</keyword>
<dbReference type="CDD" id="cd11065">
    <property type="entry name" value="CYP64-like"/>
    <property type="match status" value="1"/>
</dbReference>
<evidence type="ECO:0000256" key="4">
    <source>
        <dbReference type="ARBA" id="ARBA00023004"/>
    </source>
</evidence>
<protein>
    <recommendedName>
        <fullName evidence="9">Cytochrome P450</fullName>
    </recommendedName>
</protein>
<dbReference type="PROSITE" id="PS00086">
    <property type="entry name" value="CYTOCHROME_P450"/>
    <property type="match status" value="1"/>
</dbReference>
<comment type="similarity">
    <text evidence="1 6">Belongs to the cytochrome P450 family.</text>
</comment>
<dbReference type="InterPro" id="IPR017972">
    <property type="entry name" value="Cyt_P450_CS"/>
</dbReference>
<evidence type="ECO:0000256" key="2">
    <source>
        <dbReference type="ARBA" id="ARBA00022723"/>
    </source>
</evidence>
<proteinExistence type="inferred from homology"/>
<accession>A0A367L2C4</accession>
<dbReference type="GO" id="GO:0005506">
    <property type="term" value="F:iron ion binding"/>
    <property type="evidence" value="ECO:0007669"/>
    <property type="project" value="InterPro"/>
</dbReference>
<keyword evidence="4 5" id="KW-0408">Iron</keyword>
<dbReference type="InterPro" id="IPR036396">
    <property type="entry name" value="Cyt_P450_sf"/>
</dbReference>
<dbReference type="EMBL" id="LKCN02000018">
    <property type="protein sequence ID" value="RCI08583.1"/>
    <property type="molecule type" value="Genomic_DNA"/>
</dbReference>
<dbReference type="SUPFAM" id="SSF48264">
    <property type="entry name" value="Cytochrome P450"/>
    <property type="match status" value="1"/>
</dbReference>
<dbReference type="GO" id="GO:0020037">
    <property type="term" value="F:heme binding"/>
    <property type="evidence" value="ECO:0007669"/>
    <property type="project" value="InterPro"/>
</dbReference>
<dbReference type="Proteomes" id="UP000253664">
    <property type="component" value="Unassembled WGS sequence"/>
</dbReference>
<dbReference type="GO" id="GO:0016705">
    <property type="term" value="F:oxidoreductase activity, acting on paired donors, with incorporation or reduction of molecular oxygen"/>
    <property type="evidence" value="ECO:0007669"/>
    <property type="project" value="InterPro"/>
</dbReference>